<keyword evidence="11" id="KW-1185">Reference proteome</keyword>
<dbReference type="GeneID" id="63807154"/>
<comment type="subcellular location">
    <subcellularLocation>
        <location evidence="2">Cytoplasm</location>
    </subcellularLocation>
    <subcellularLocation>
        <location evidence="1">Nucleus</location>
    </subcellularLocation>
</comment>
<dbReference type="AlphaFoldDB" id="A0A1Y1W396"/>
<evidence type="ECO:0000313" key="10">
    <source>
        <dbReference type="EMBL" id="ORX67862.1"/>
    </source>
</evidence>
<accession>A0A1Y1W396</accession>
<dbReference type="GO" id="GO:0005634">
    <property type="term" value="C:nucleus"/>
    <property type="evidence" value="ECO:0007669"/>
    <property type="project" value="UniProtKB-SubCell"/>
</dbReference>
<evidence type="ECO:0000256" key="7">
    <source>
        <dbReference type="ARBA" id="ARBA00022691"/>
    </source>
</evidence>
<gene>
    <name evidence="10" type="ORF">DL89DRAFT_294408</name>
</gene>
<keyword evidence="8" id="KW-0539">Nucleus</keyword>
<dbReference type="Pfam" id="PF10294">
    <property type="entry name" value="Methyltransf_16"/>
    <property type="match status" value="1"/>
</dbReference>
<dbReference type="GO" id="GO:0018064">
    <property type="term" value="F:protein-L-histidine N-tele-methyltransferase activity"/>
    <property type="evidence" value="ECO:0007669"/>
    <property type="project" value="UniProtKB-EC"/>
</dbReference>
<proteinExistence type="inferred from homology"/>
<keyword evidence="5" id="KW-0489">Methyltransferase</keyword>
<keyword evidence="7" id="KW-0949">S-adenosyl-L-methionine</keyword>
<evidence type="ECO:0000256" key="9">
    <source>
        <dbReference type="ARBA" id="ARBA00038126"/>
    </source>
</evidence>
<dbReference type="RefSeq" id="XP_040741708.1">
    <property type="nucleotide sequence ID" value="XM_040890506.1"/>
</dbReference>
<evidence type="ECO:0000256" key="2">
    <source>
        <dbReference type="ARBA" id="ARBA00004496"/>
    </source>
</evidence>
<reference evidence="10 11" key="1">
    <citation type="submission" date="2016-07" db="EMBL/GenBank/DDBJ databases">
        <title>Pervasive Adenine N6-methylation of Active Genes in Fungi.</title>
        <authorList>
            <consortium name="DOE Joint Genome Institute"/>
            <person name="Mondo S.J."/>
            <person name="Dannebaum R.O."/>
            <person name="Kuo R.C."/>
            <person name="Labutti K."/>
            <person name="Haridas S."/>
            <person name="Kuo A."/>
            <person name="Salamov A."/>
            <person name="Ahrendt S.R."/>
            <person name="Lipzen A."/>
            <person name="Sullivan W."/>
            <person name="Andreopoulos W.B."/>
            <person name="Clum A."/>
            <person name="Lindquist E."/>
            <person name="Daum C."/>
            <person name="Ramamoorthy G.K."/>
            <person name="Gryganskyi A."/>
            <person name="Culley D."/>
            <person name="Magnuson J.K."/>
            <person name="James T.Y."/>
            <person name="O'Malley M.A."/>
            <person name="Stajich J.E."/>
            <person name="Spatafora J.W."/>
            <person name="Visel A."/>
            <person name="Grigoriev I.V."/>
        </authorList>
    </citation>
    <scope>NUCLEOTIDE SEQUENCE [LARGE SCALE GENOMIC DNA]</scope>
    <source>
        <strain evidence="10 11">ATCC 12442</strain>
    </source>
</reference>
<comment type="similarity">
    <text evidence="9">Belongs to the methyltransferase superfamily. METTL18 family.</text>
</comment>
<dbReference type="GO" id="GO:0032259">
    <property type="term" value="P:methylation"/>
    <property type="evidence" value="ECO:0007669"/>
    <property type="project" value="UniProtKB-KW"/>
</dbReference>
<comment type="caution">
    <text evidence="10">The sequence shown here is derived from an EMBL/GenBank/DDBJ whole genome shotgun (WGS) entry which is preliminary data.</text>
</comment>
<dbReference type="OrthoDB" id="1723750at2759"/>
<dbReference type="EMBL" id="MCFD01000011">
    <property type="protein sequence ID" value="ORX67862.1"/>
    <property type="molecule type" value="Genomic_DNA"/>
</dbReference>
<dbReference type="STRING" id="61395.A0A1Y1W396"/>
<dbReference type="Proteomes" id="UP000193922">
    <property type="component" value="Unassembled WGS sequence"/>
</dbReference>
<organism evidence="10 11">
    <name type="scientific">Linderina pennispora</name>
    <dbReference type="NCBI Taxonomy" id="61395"/>
    <lineage>
        <taxon>Eukaryota</taxon>
        <taxon>Fungi</taxon>
        <taxon>Fungi incertae sedis</taxon>
        <taxon>Zoopagomycota</taxon>
        <taxon>Kickxellomycotina</taxon>
        <taxon>Kickxellomycetes</taxon>
        <taxon>Kickxellales</taxon>
        <taxon>Kickxellaceae</taxon>
        <taxon>Linderina</taxon>
    </lineage>
</organism>
<evidence type="ECO:0000313" key="11">
    <source>
        <dbReference type="Proteomes" id="UP000193922"/>
    </source>
</evidence>
<sequence>MSFKFNFGVSDDGENITGANVTADEHEQMQDVDMATSVAVEPHAVVPLSIPSVPGLVVDAIYFKDQKLWKRRIDDIQFQLAQEDMMEAEHSTTLQKMMAEGKDAADVIKGVYEGGLKTWECSIDLLNYLISEEDGIAALAGAQVLELGCGTALPSLHILKRVPTAQVCLQDYNKDVLELVTIPNVLANTVLSPENGVAGDKLHVEDDTETCEIDVDFRRTQILFGELADEVIGKREVPQLTLEEVEVANKRLLAAGADIQGRCEFVSGDWSYMQEAIESHGRQNTFDLILTSETIYDTASYRKLHDLIAASLAKASQANGRPPMALVAAKFGRSRTLRTNCLFTLCLFLPGVFHAMCSIHRYPSVVFRQTEPKDSGVFQEREGNVIWEVPRDHFRSISHSVLVFEAQSLTLKSDLAQKRSLPGGSVAIPPSLASSSDDTIHDDKYLAFAHASAPVLNPGYGWNMADMHQQQFLPDPYALGITRPLETIKIH</sequence>
<dbReference type="SUPFAM" id="SSF53335">
    <property type="entry name" value="S-adenosyl-L-methionine-dependent methyltransferases"/>
    <property type="match status" value="1"/>
</dbReference>
<dbReference type="PANTHER" id="PTHR14614">
    <property type="entry name" value="HEPATOCELLULAR CARCINOMA-ASSOCIATED ANTIGEN"/>
    <property type="match status" value="1"/>
</dbReference>
<name>A0A1Y1W396_9FUNG</name>
<evidence type="ECO:0000256" key="5">
    <source>
        <dbReference type="ARBA" id="ARBA00022603"/>
    </source>
</evidence>
<keyword evidence="6" id="KW-0808">Transferase</keyword>
<evidence type="ECO:0000256" key="4">
    <source>
        <dbReference type="ARBA" id="ARBA00022490"/>
    </source>
</evidence>
<evidence type="ECO:0000256" key="1">
    <source>
        <dbReference type="ARBA" id="ARBA00004123"/>
    </source>
</evidence>
<protein>
    <recommendedName>
        <fullName evidence="3">protein-histidine N-methyltransferase</fullName>
        <ecNumber evidence="3">2.1.1.85</ecNumber>
    </recommendedName>
</protein>
<evidence type="ECO:0000256" key="3">
    <source>
        <dbReference type="ARBA" id="ARBA00012533"/>
    </source>
</evidence>
<dbReference type="PANTHER" id="PTHR14614:SF39">
    <property type="entry name" value="HISTIDINE PROTEIN METHYLTRANSFERASE 1 HOMOLOG"/>
    <property type="match status" value="1"/>
</dbReference>
<evidence type="ECO:0000256" key="6">
    <source>
        <dbReference type="ARBA" id="ARBA00022679"/>
    </source>
</evidence>
<dbReference type="InterPro" id="IPR019410">
    <property type="entry name" value="Methyltransf_16"/>
</dbReference>
<evidence type="ECO:0000256" key="8">
    <source>
        <dbReference type="ARBA" id="ARBA00023242"/>
    </source>
</evidence>
<dbReference type="Gene3D" id="3.40.50.150">
    <property type="entry name" value="Vaccinia Virus protein VP39"/>
    <property type="match status" value="1"/>
</dbReference>
<dbReference type="EC" id="2.1.1.85" evidence="3"/>
<keyword evidence="4" id="KW-0963">Cytoplasm</keyword>
<dbReference type="GO" id="GO:0005737">
    <property type="term" value="C:cytoplasm"/>
    <property type="evidence" value="ECO:0007669"/>
    <property type="project" value="UniProtKB-SubCell"/>
</dbReference>
<dbReference type="InterPro" id="IPR029063">
    <property type="entry name" value="SAM-dependent_MTases_sf"/>
</dbReference>